<sequence>MSQELTQEEYDIIIEDARYGDLETLQEIFSEIDANAVLLKIRESETLNTPLHMASANGHLEVVKYLLSLLPSDKAKELVSVENFEGNTTLHWASLNGHLPIVELLCDEYEADAFKKNKFGHDAIYEAENNGKEEVETYFLKRFDVEPVGEDGQVDIKVSNAEVEVKQGEEIDQITQEQVNKLESNEEFLQERAKQNLGV</sequence>
<dbReference type="SMART" id="SM00248">
    <property type="entry name" value="ANK"/>
    <property type="match status" value="2"/>
</dbReference>
<dbReference type="Proteomes" id="UP000038830">
    <property type="component" value="Unassembled WGS sequence"/>
</dbReference>
<keyword evidence="1" id="KW-0677">Repeat</keyword>
<dbReference type="SUPFAM" id="SSF48403">
    <property type="entry name" value="Ankyrin repeat"/>
    <property type="match status" value="1"/>
</dbReference>
<dbReference type="InterPro" id="IPR002110">
    <property type="entry name" value="Ankyrin_rpt"/>
</dbReference>
<evidence type="ECO:0000256" key="3">
    <source>
        <dbReference type="PROSITE-ProRule" id="PRU00023"/>
    </source>
</evidence>
<name>A0A0H5C428_CYBJN</name>
<evidence type="ECO:0000313" key="4">
    <source>
        <dbReference type="EMBL" id="CEP22686.1"/>
    </source>
</evidence>
<feature type="repeat" description="ANK" evidence="3">
    <location>
        <begin position="85"/>
        <end position="105"/>
    </location>
</feature>
<gene>
    <name evidence="4" type="primary">YAR1</name>
    <name evidence="4" type="ORF">BN1211_3090</name>
</gene>
<accession>A0A0H5C428</accession>
<dbReference type="AlphaFoldDB" id="A0A0H5C428"/>
<dbReference type="InterPro" id="IPR036770">
    <property type="entry name" value="Ankyrin_rpt-contain_sf"/>
</dbReference>
<dbReference type="EMBL" id="CDQK01000003">
    <property type="protein sequence ID" value="CEP22686.1"/>
    <property type="molecule type" value="Genomic_DNA"/>
</dbReference>
<dbReference type="Gene3D" id="1.25.40.20">
    <property type="entry name" value="Ankyrin repeat-containing domain"/>
    <property type="match status" value="1"/>
</dbReference>
<organism evidence="4 5">
    <name type="scientific">Cyberlindnera jadinii (strain ATCC 18201 / CBS 1600 / BCRC 20928 / JCM 3617 / NBRC 0987 / NRRL Y-1542)</name>
    <name type="common">Torula yeast</name>
    <name type="synonym">Candida utilis</name>
    <dbReference type="NCBI Taxonomy" id="983966"/>
    <lineage>
        <taxon>Eukaryota</taxon>
        <taxon>Fungi</taxon>
        <taxon>Dikarya</taxon>
        <taxon>Ascomycota</taxon>
        <taxon>Saccharomycotina</taxon>
        <taxon>Saccharomycetes</taxon>
        <taxon>Phaffomycetales</taxon>
        <taxon>Phaffomycetaceae</taxon>
        <taxon>Cyberlindnera</taxon>
    </lineage>
</organism>
<dbReference type="PANTHER" id="PTHR24188">
    <property type="entry name" value="ANKYRIN REPEAT PROTEIN"/>
    <property type="match status" value="1"/>
</dbReference>
<reference evidence="5" key="1">
    <citation type="journal article" date="2015" name="J. Biotechnol.">
        <title>The structure of the Cyberlindnera jadinii genome and its relation to Candida utilis analyzed by the occurrence of single nucleotide polymorphisms.</title>
        <authorList>
            <person name="Rupp O."/>
            <person name="Brinkrolf K."/>
            <person name="Buerth C."/>
            <person name="Kunigo M."/>
            <person name="Schneider J."/>
            <person name="Jaenicke S."/>
            <person name="Goesmann A."/>
            <person name="Puehler A."/>
            <person name="Jaeger K.-E."/>
            <person name="Ernst J.F."/>
        </authorList>
    </citation>
    <scope>NUCLEOTIDE SEQUENCE [LARGE SCALE GENOMIC DNA]</scope>
    <source>
        <strain evidence="5">ATCC 18201 / CBS 1600 / BCRC 20928 / JCM 3617 / NBRC 0987 / NRRL Y-1542</strain>
    </source>
</reference>
<dbReference type="PANTHER" id="PTHR24188:SF29">
    <property type="entry name" value="GH09064P"/>
    <property type="match status" value="1"/>
</dbReference>
<keyword evidence="2 3" id="KW-0040">ANK repeat</keyword>
<evidence type="ECO:0000256" key="2">
    <source>
        <dbReference type="ARBA" id="ARBA00023043"/>
    </source>
</evidence>
<proteinExistence type="predicted"/>
<protein>
    <submittedName>
        <fullName evidence="4">YAR1 protein</fullName>
    </submittedName>
</protein>
<evidence type="ECO:0000313" key="5">
    <source>
        <dbReference type="Proteomes" id="UP000038830"/>
    </source>
</evidence>
<dbReference type="Pfam" id="PF12796">
    <property type="entry name" value="Ank_2"/>
    <property type="match status" value="1"/>
</dbReference>
<dbReference type="PROSITE" id="PS50297">
    <property type="entry name" value="ANK_REP_REGION"/>
    <property type="match status" value="2"/>
</dbReference>
<dbReference type="PROSITE" id="PS50088">
    <property type="entry name" value="ANK_REPEAT"/>
    <property type="match status" value="2"/>
</dbReference>
<feature type="repeat" description="ANK" evidence="3">
    <location>
        <begin position="46"/>
        <end position="68"/>
    </location>
</feature>
<evidence type="ECO:0000256" key="1">
    <source>
        <dbReference type="ARBA" id="ARBA00022737"/>
    </source>
</evidence>